<evidence type="ECO:0000313" key="5">
    <source>
        <dbReference type="Proteomes" id="UP000439914"/>
    </source>
</evidence>
<reference evidence="4 5" key="1">
    <citation type="submission" date="2019-12" db="EMBL/GenBank/DDBJ databases">
        <title>Genomic-based taxomic classification of the family Erythrobacteraceae.</title>
        <authorList>
            <person name="Xu L."/>
        </authorList>
    </citation>
    <scope>NUCLEOTIDE SEQUENCE [LARGE SCALE GENOMIC DNA]</scope>
    <source>
        <strain evidence="4 5">CGMCC 1.8703</strain>
    </source>
</reference>
<dbReference type="EMBL" id="WTYG01000004">
    <property type="protein sequence ID" value="MXP36617.1"/>
    <property type="molecule type" value="Genomic_DNA"/>
</dbReference>
<organism evidence="4 5">
    <name type="scientific">Qipengyuania citrea</name>
    <dbReference type="NCBI Taxonomy" id="225971"/>
    <lineage>
        <taxon>Bacteria</taxon>
        <taxon>Pseudomonadati</taxon>
        <taxon>Pseudomonadota</taxon>
        <taxon>Alphaproteobacteria</taxon>
        <taxon>Sphingomonadales</taxon>
        <taxon>Erythrobacteraceae</taxon>
        <taxon>Qipengyuania</taxon>
    </lineage>
</organism>
<dbReference type="CDD" id="cd02224">
    <property type="entry name" value="cupin_SPO2919-like"/>
    <property type="match status" value="1"/>
</dbReference>
<dbReference type="SUPFAM" id="SSF51182">
    <property type="entry name" value="RmlC-like cupins"/>
    <property type="match status" value="1"/>
</dbReference>
<dbReference type="Pfam" id="PF07883">
    <property type="entry name" value="Cupin_2"/>
    <property type="match status" value="1"/>
</dbReference>
<dbReference type="InterPro" id="IPR051610">
    <property type="entry name" value="GPI/OXD"/>
</dbReference>
<sequence length="155" mass="16898">MPKLDLDAIPQTNATGYPAPFDAPVSGRRYRRLAPACGLEHLRASHVVLEPGAWSSQRHWHTDLDELLVMLAGEAVLVEGDGETAVCPGDILAWPAGAANGHHLQNRGEEPCVFVVASAGDFAIDGGEYPDIDMRFSPEGYFRRDGSRYETERVP</sequence>
<protein>
    <submittedName>
        <fullName evidence="4">Cupin domain-containing protein</fullName>
    </submittedName>
    <submittedName>
        <fullName evidence="3">Cupin superfamily protein</fullName>
    </submittedName>
</protein>
<evidence type="ECO:0000313" key="6">
    <source>
        <dbReference type="Proteomes" id="UP001238601"/>
    </source>
</evidence>
<evidence type="ECO:0000313" key="3">
    <source>
        <dbReference type="EMBL" id="MDQ0567041.1"/>
    </source>
</evidence>
<gene>
    <name evidence="4" type="ORF">GRI55_12705</name>
    <name evidence="3" type="ORF">QOZ97_002588</name>
</gene>
<keyword evidence="6" id="KW-1185">Reference proteome</keyword>
<dbReference type="AlphaFoldDB" id="A0A6I4UG40"/>
<accession>A0A6I4UG40</accession>
<dbReference type="Proteomes" id="UP000439914">
    <property type="component" value="Unassembled WGS sequence"/>
</dbReference>
<dbReference type="PANTHER" id="PTHR35848:SF9">
    <property type="entry name" value="SLL1358 PROTEIN"/>
    <property type="match status" value="1"/>
</dbReference>
<name>A0A6I4UG40_9SPHN</name>
<feature type="domain" description="Cupin type-2" evidence="2">
    <location>
        <begin position="46"/>
        <end position="116"/>
    </location>
</feature>
<dbReference type="GeneID" id="93687410"/>
<evidence type="ECO:0000256" key="1">
    <source>
        <dbReference type="ARBA" id="ARBA00022723"/>
    </source>
</evidence>
<comment type="caution">
    <text evidence="4">The sequence shown here is derived from an EMBL/GenBank/DDBJ whole genome shotgun (WGS) entry which is preliminary data.</text>
</comment>
<dbReference type="RefSeq" id="WP_160767422.1">
    <property type="nucleotide sequence ID" value="NZ_JAUSWK010000003.1"/>
</dbReference>
<dbReference type="EMBL" id="JAUSWK010000003">
    <property type="protein sequence ID" value="MDQ0567041.1"/>
    <property type="molecule type" value="Genomic_DNA"/>
</dbReference>
<evidence type="ECO:0000313" key="4">
    <source>
        <dbReference type="EMBL" id="MXP36617.1"/>
    </source>
</evidence>
<proteinExistence type="predicted"/>
<dbReference type="InterPro" id="IPR014710">
    <property type="entry name" value="RmlC-like_jellyroll"/>
</dbReference>
<reference evidence="3 6" key="2">
    <citation type="submission" date="2023-07" db="EMBL/GenBank/DDBJ databases">
        <title>Genomic Encyclopedia of Type Strains, Phase IV (KMG-IV): sequencing the most valuable type-strain genomes for metagenomic binning, comparative biology and taxonomic classification.</title>
        <authorList>
            <person name="Goeker M."/>
        </authorList>
    </citation>
    <scope>NUCLEOTIDE SEQUENCE [LARGE SCALE GENOMIC DNA]</scope>
    <source>
        <strain evidence="3 6">DSM 14432</strain>
    </source>
</reference>
<dbReference type="GO" id="GO:0046872">
    <property type="term" value="F:metal ion binding"/>
    <property type="evidence" value="ECO:0007669"/>
    <property type="project" value="UniProtKB-KW"/>
</dbReference>
<keyword evidence="1" id="KW-0479">Metal-binding</keyword>
<dbReference type="InterPro" id="IPR011051">
    <property type="entry name" value="RmlC_Cupin_sf"/>
</dbReference>
<dbReference type="InterPro" id="IPR013096">
    <property type="entry name" value="Cupin_2"/>
</dbReference>
<dbReference type="Proteomes" id="UP001238601">
    <property type="component" value="Unassembled WGS sequence"/>
</dbReference>
<evidence type="ECO:0000259" key="2">
    <source>
        <dbReference type="Pfam" id="PF07883"/>
    </source>
</evidence>
<dbReference type="Gene3D" id="2.60.120.10">
    <property type="entry name" value="Jelly Rolls"/>
    <property type="match status" value="1"/>
</dbReference>
<dbReference type="PANTHER" id="PTHR35848">
    <property type="entry name" value="OXALATE-BINDING PROTEIN"/>
    <property type="match status" value="1"/>
</dbReference>